<dbReference type="Proteomes" id="UP001283361">
    <property type="component" value="Unassembled WGS sequence"/>
</dbReference>
<keyword evidence="3" id="KW-1185">Reference proteome</keyword>
<evidence type="ECO:0000313" key="3">
    <source>
        <dbReference type="Proteomes" id="UP001283361"/>
    </source>
</evidence>
<name>A0AAE0YP19_9GAST</name>
<protein>
    <submittedName>
        <fullName evidence="2">Uncharacterized protein</fullName>
    </submittedName>
</protein>
<dbReference type="AlphaFoldDB" id="A0AAE0YP19"/>
<evidence type="ECO:0000313" key="2">
    <source>
        <dbReference type="EMBL" id="KAK3753057.1"/>
    </source>
</evidence>
<dbReference type="EMBL" id="JAWDGP010005723">
    <property type="protein sequence ID" value="KAK3753057.1"/>
    <property type="molecule type" value="Genomic_DNA"/>
</dbReference>
<gene>
    <name evidence="2" type="ORF">RRG08_012241</name>
</gene>
<feature type="region of interest" description="Disordered" evidence="1">
    <location>
        <begin position="1"/>
        <end position="32"/>
    </location>
</feature>
<organism evidence="2 3">
    <name type="scientific">Elysia crispata</name>
    <name type="common">lettuce slug</name>
    <dbReference type="NCBI Taxonomy" id="231223"/>
    <lineage>
        <taxon>Eukaryota</taxon>
        <taxon>Metazoa</taxon>
        <taxon>Spiralia</taxon>
        <taxon>Lophotrochozoa</taxon>
        <taxon>Mollusca</taxon>
        <taxon>Gastropoda</taxon>
        <taxon>Heterobranchia</taxon>
        <taxon>Euthyneura</taxon>
        <taxon>Panpulmonata</taxon>
        <taxon>Sacoglossa</taxon>
        <taxon>Placobranchoidea</taxon>
        <taxon>Plakobranchidae</taxon>
        <taxon>Elysia</taxon>
    </lineage>
</organism>
<accession>A0AAE0YP19</accession>
<comment type="caution">
    <text evidence="2">The sequence shown here is derived from an EMBL/GenBank/DDBJ whole genome shotgun (WGS) entry which is preliminary data.</text>
</comment>
<evidence type="ECO:0000256" key="1">
    <source>
        <dbReference type="SAM" id="MobiDB-lite"/>
    </source>
</evidence>
<feature type="compositionally biased region" description="Basic and acidic residues" evidence="1">
    <location>
        <begin position="1"/>
        <end position="20"/>
    </location>
</feature>
<sequence length="109" mass="12135">MSVIAREVERSEQEPERETAADVPRPAGSDSTRLVSPAWLSLYPSHLLETSASPRHVKSVLSRSCLSPSCPGRAVIISKSWCYRRQAKLAKRHTQPIDVHRTSLCLAEN</sequence>
<proteinExistence type="predicted"/>
<reference evidence="2" key="1">
    <citation type="journal article" date="2023" name="G3 (Bethesda)">
        <title>A reference genome for the long-term kleptoplast-retaining sea slug Elysia crispata morphotype clarki.</title>
        <authorList>
            <person name="Eastman K.E."/>
            <person name="Pendleton A.L."/>
            <person name="Shaikh M.A."/>
            <person name="Suttiyut T."/>
            <person name="Ogas R."/>
            <person name="Tomko P."/>
            <person name="Gavelis G."/>
            <person name="Widhalm J.R."/>
            <person name="Wisecaver J.H."/>
        </authorList>
    </citation>
    <scope>NUCLEOTIDE SEQUENCE</scope>
    <source>
        <strain evidence="2">ECLA1</strain>
    </source>
</reference>